<evidence type="ECO:0000256" key="4">
    <source>
        <dbReference type="SAM" id="Coils"/>
    </source>
</evidence>
<dbReference type="Gene3D" id="1.25.40.20">
    <property type="entry name" value="Ankyrin repeat-containing domain"/>
    <property type="match status" value="2"/>
</dbReference>
<protein>
    <submittedName>
        <fullName evidence="6">ANK3-like protein</fullName>
    </submittedName>
</protein>
<evidence type="ECO:0000256" key="1">
    <source>
        <dbReference type="ARBA" id="ARBA00022737"/>
    </source>
</evidence>
<feature type="repeat" description="ANK" evidence="3">
    <location>
        <begin position="511"/>
        <end position="543"/>
    </location>
</feature>
<feature type="compositionally biased region" description="Basic and acidic residues" evidence="5">
    <location>
        <begin position="854"/>
        <end position="878"/>
    </location>
</feature>
<feature type="compositionally biased region" description="Basic and acidic residues" evidence="5">
    <location>
        <begin position="704"/>
        <end position="713"/>
    </location>
</feature>
<feature type="compositionally biased region" description="Basic and acidic residues" evidence="5">
    <location>
        <begin position="900"/>
        <end position="919"/>
    </location>
</feature>
<feature type="compositionally biased region" description="Basic residues" evidence="5">
    <location>
        <begin position="714"/>
        <end position="734"/>
    </location>
</feature>
<feature type="region of interest" description="Disordered" evidence="5">
    <location>
        <begin position="682"/>
        <end position="977"/>
    </location>
</feature>
<organism evidence="6 7">
    <name type="scientific">Mya arenaria</name>
    <name type="common">Soft-shell clam</name>
    <dbReference type="NCBI Taxonomy" id="6604"/>
    <lineage>
        <taxon>Eukaryota</taxon>
        <taxon>Metazoa</taxon>
        <taxon>Spiralia</taxon>
        <taxon>Lophotrochozoa</taxon>
        <taxon>Mollusca</taxon>
        <taxon>Bivalvia</taxon>
        <taxon>Autobranchia</taxon>
        <taxon>Heteroconchia</taxon>
        <taxon>Euheterodonta</taxon>
        <taxon>Imparidentia</taxon>
        <taxon>Neoheterodontei</taxon>
        <taxon>Myida</taxon>
        <taxon>Myoidea</taxon>
        <taxon>Myidae</taxon>
        <taxon>Mya</taxon>
    </lineage>
</organism>
<feature type="compositionally biased region" description="Basic and acidic residues" evidence="5">
    <location>
        <begin position="735"/>
        <end position="769"/>
    </location>
</feature>
<dbReference type="SMART" id="SM00248">
    <property type="entry name" value="ANK"/>
    <property type="match status" value="16"/>
</dbReference>
<dbReference type="Pfam" id="PF13637">
    <property type="entry name" value="Ank_4"/>
    <property type="match status" value="1"/>
</dbReference>
<dbReference type="PROSITE" id="PS50088">
    <property type="entry name" value="ANK_REPEAT"/>
    <property type="match status" value="9"/>
</dbReference>
<dbReference type="PANTHER" id="PTHR24198">
    <property type="entry name" value="ANKYRIN REPEAT AND PROTEIN KINASE DOMAIN-CONTAINING PROTEIN"/>
    <property type="match status" value="1"/>
</dbReference>
<keyword evidence="4" id="KW-0175">Coiled coil</keyword>
<feature type="repeat" description="ANK" evidence="3">
    <location>
        <begin position="288"/>
        <end position="320"/>
    </location>
</feature>
<evidence type="ECO:0000256" key="2">
    <source>
        <dbReference type="ARBA" id="ARBA00023043"/>
    </source>
</evidence>
<feature type="repeat" description="ANK" evidence="3">
    <location>
        <begin position="577"/>
        <end position="609"/>
    </location>
</feature>
<dbReference type="SUPFAM" id="SSF48403">
    <property type="entry name" value="Ankyrin repeat"/>
    <property type="match status" value="2"/>
</dbReference>
<feature type="compositionally biased region" description="Basic and acidic residues" evidence="5">
    <location>
        <begin position="779"/>
        <end position="818"/>
    </location>
</feature>
<proteinExistence type="predicted"/>
<keyword evidence="7" id="KW-1185">Reference proteome</keyword>
<feature type="repeat" description="ANK" evidence="3">
    <location>
        <begin position="478"/>
        <end position="510"/>
    </location>
</feature>
<dbReference type="PANTHER" id="PTHR24198:SF165">
    <property type="entry name" value="ANKYRIN REPEAT-CONTAINING PROTEIN-RELATED"/>
    <property type="match status" value="1"/>
</dbReference>
<feature type="compositionally biased region" description="Basic and acidic residues" evidence="5">
    <location>
        <begin position="14"/>
        <end position="23"/>
    </location>
</feature>
<dbReference type="InterPro" id="IPR002110">
    <property type="entry name" value="Ankyrin_rpt"/>
</dbReference>
<sequence>MTDVGDTASPNKLDVSEPQKRTELSGPQLQNALWRAVVTGRPRELLKFFQEQKGHPRLPEIINVTEDDYDEDGGNVLIYCVREGRDKGSVFGGKDYGQCISTLVEHGVDIDFKDKGGKTALSWAVTLKYTNYVGRLLKLGADIALVDQDGLSPFHIAVHKGLKEIASAMLDKDPEIADVKNGQGVPPLVIAVKQGHQEMCRLLLQYGADVNAAEDKNKRTPVYHAIRNKRLDVLDILLKYKPNLTTLDCEGRSILYLLCETSDVRYFHKVISQCPHFPPEIMEKTDDDGQTPLIVACKNGNAEQVKHLLEEGTSVCTKDHSGKTALHHCADNLETQCAEMLLDKDPSVLEEKDEQGYTVLTLAVLVGNDKLMTLLLDRKANLQVLDILVQHGADLSSADHHHAYPIHYAAQMNPSNSGNSDSRISEKVLKKLIACKVALDVVDDAERQPLLWAACSGNAESCKLLLKAGADINSRDRDQLTALHCAASRGHHQCIEVLRKAGADVNLEDSNKCTPLFYAITLGNLQCTKALIAAKADVNHIDERGRNPVHCAAIKGCADTVKLLEKEKSDLWHQNKKGDYPVHEAALKGHIEVVKFLLRQKNDKDAVNVTNNLGKTLLHIAAATNNLPLCKLLINQDCDKNALMKHAGKEFTPYDIAVIKEYKEAAEYLRSKGALPYADLSNVEKRQSKSARSRKQSKVEPVIEEEKVEEKNNKKSPSKTPVKKTPAKKEKKKVKGDNKSKKEKSDEKKDSDVVVSREEDKENIGKEITELVVVDQNEGGDKVEEKPRKKSASPERKREKSASPDRKRSASVRRDRSRSGSRGRSPAKSPADINRDDERTKARVLPKKPNADSVLDREDGIRTSRVSLRSEDSPIRDADTEEWDSVTSPIRMGGSASKQRKSDEGKYISLDRIDPKSEEIIPTGSETLPRTSTREGQRDGRRSKVGFSHKEYEDSGNETDHSRSKSRHTIHSIKSSGKPYIDSVRRSVMSYQTKRSTSRGMQQLKRAQIHTGPMHDIVMFSKMMDNYRKGLMGEEEEMDLRNYANWDGYLNEQLRFVSHLYGDESKSPREVKEAAKEQHTILEMEAKTLKQETVKHCEDMEQQEEFQRKRNQDIDKEIDNLAARTAEMFDGVSHVAKNSVQSAKFRNTKLRDDMVKSREERLVQTTDPQERDLLERHQLEEQLIEEQAELDAERKERLKNWHRRKDEDMRRRLLQAYKPYFPNDVFSKKSVCVSGGRIKSAGRLRVDPTPSPRPRRGKTTTPRPASHASKSDHNSNYSVAQYRVKDEKRQVQMTPYGLRRVRNNDRPTYDEVECELADAIFFNADRCTRSADLSANWSRKYDGSIRPRTGLVFVEPHVYDDLVKEEKEAKQQISSEIYKKININYFNK</sequence>
<evidence type="ECO:0000313" key="6">
    <source>
        <dbReference type="EMBL" id="WAR18446.1"/>
    </source>
</evidence>
<dbReference type="PROSITE" id="PS50297">
    <property type="entry name" value="ANK_REP_REGION"/>
    <property type="match status" value="6"/>
</dbReference>
<evidence type="ECO:0000256" key="3">
    <source>
        <dbReference type="PROSITE-ProRule" id="PRU00023"/>
    </source>
</evidence>
<name>A0ABY7FGT4_MYAAR</name>
<feature type="repeat" description="ANK" evidence="3">
    <location>
        <begin position="613"/>
        <end position="645"/>
    </location>
</feature>
<feature type="region of interest" description="Disordered" evidence="5">
    <location>
        <begin position="1"/>
        <end position="26"/>
    </location>
</feature>
<reference evidence="6" key="1">
    <citation type="submission" date="2022-11" db="EMBL/GenBank/DDBJ databases">
        <title>Centuries of genome instability and evolution in soft-shell clam transmissible cancer (bioRxiv).</title>
        <authorList>
            <person name="Hart S.F.M."/>
            <person name="Yonemitsu M.A."/>
            <person name="Giersch R.M."/>
            <person name="Beal B.F."/>
            <person name="Arriagada G."/>
            <person name="Davis B.W."/>
            <person name="Ostrander E.A."/>
            <person name="Goff S.P."/>
            <person name="Metzger M.J."/>
        </authorList>
    </citation>
    <scope>NUCLEOTIDE SEQUENCE</scope>
    <source>
        <strain evidence="6">MELC-2E11</strain>
        <tissue evidence="6">Siphon/mantle</tissue>
    </source>
</reference>
<feature type="coiled-coil region" evidence="4">
    <location>
        <begin position="1072"/>
        <end position="1117"/>
    </location>
</feature>
<feature type="repeat" description="ANK" evidence="3">
    <location>
        <begin position="355"/>
        <end position="387"/>
    </location>
</feature>
<feature type="repeat" description="ANK" evidence="3">
    <location>
        <begin position="445"/>
        <end position="477"/>
    </location>
</feature>
<keyword evidence="1" id="KW-0677">Repeat</keyword>
<dbReference type="EMBL" id="CP111022">
    <property type="protein sequence ID" value="WAR18446.1"/>
    <property type="molecule type" value="Genomic_DNA"/>
</dbReference>
<feature type="repeat" description="ANK" evidence="3">
    <location>
        <begin position="116"/>
        <end position="148"/>
    </location>
</feature>
<gene>
    <name evidence="6" type="ORF">MAR_000284</name>
</gene>
<dbReference type="Pfam" id="PF12796">
    <property type="entry name" value="Ank_2"/>
    <property type="match status" value="4"/>
</dbReference>
<dbReference type="Proteomes" id="UP001164746">
    <property type="component" value="Chromosome 11"/>
</dbReference>
<evidence type="ECO:0000256" key="5">
    <source>
        <dbReference type="SAM" id="MobiDB-lite"/>
    </source>
</evidence>
<feature type="region of interest" description="Disordered" evidence="5">
    <location>
        <begin position="1242"/>
        <end position="1279"/>
    </location>
</feature>
<dbReference type="InterPro" id="IPR036770">
    <property type="entry name" value="Ankyrin_rpt-contain_sf"/>
</dbReference>
<feature type="repeat" description="ANK" evidence="3">
    <location>
        <begin position="183"/>
        <end position="215"/>
    </location>
</feature>
<evidence type="ECO:0000313" key="7">
    <source>
        <dbReference type="Proteomes" id="UP001164746"/>
    </source>
</evidence>
<feature type="compositionally biased region" description="Basic and acidic residues" evidence="5">
    <location>
        <begin position="932"/>
        <end position="963"/>
    </location>
</feature>
<keyword evidence="2 3" id="KW-0040">ANK repeat</keyword>
<accession>A0ABY7FGT4</accession>